<evidence type="ECO:0000256" key="4">
    <source>
        <dbReference type="ARBA" id="ARBA00023163"/>
    </source>
</evidence>
<keyword evidence="7" id="KW-1185">Reference proteome</keyword>
<comment type="similarity">
    <text evidence="1">Belongs to the LysR transcriptional regulatory family.</text>
</comment>
<reference evidence="6 7" key="1">
    <citation type="submission" date="2024-02" db="EMBL/GenBank/DDBJ databases">
        <title>The whole genome sequence of Pseudomonas benzopyrenica MLY92.</title>
        <authorList>
            <person name="Liu Y."/>
        </authorList>
    </citation>
    <scope>NUCLEOTIDE SEQUENCE [LARGE SCALE GENOMIC DNA]</scope>
    <source>
        <strain evidence="6 7">MLY92</strain>
    </source>
</reference>
<dbReference type="InterPro" id="IPR036390">
    <property type="entry name" value="WH_DNA-bd_sf"/>
</dbReference>
<gene>
    <name evidence="6" type="ORF">V6W80_17645</name>
</gene>
<evidence type="ECO:0000313" key="7">
    <source>
        <dbReference type="Proteomes" id="UP001372714"/>
    </source>
</evidence>
<evidence type="ECO:0000256" key="2">
    <source>
        <dbReference type="ARBA" id="ARBA00023015"/>
    </source>
</evidence>
<dbReference type="PROSITE" id="PS50931">
    <property type="entry name" value="HTH_LYSR"/>
    <property type="match status" value="1"/>
</dbReference>
<proteinExistence type="inferred from homology"/>
<dbReference type="SUPFAM" id="SSF53850">
    <property type="entry name" value="Periplasmic binding protein-like II"/>
    <property type="match status" value="1"/>
</dbReference>
<evidence type="ECO:0000256" key="3">
    <source>
        <dbReference type="ARBA" id="ARBA00023125"/>
    </source>
</evidence>
<accession>A0ABZ2FMT0</accession>
<dbReference type="Gene3D" id="1.10.10.10">
    <property type="entry name" value="Winged helix-like DNA-binding domain superfamily/Winged helix DNA-binding domain"/>
    <property type="match status" value="1"/>
</dbReference>
<organism evidence="6 7">
    <name type="scientific">Pseudomonas benzopyrenica</name>
    <dbReference type="NCBI Taxonomy" id="2993566"/>
    <lineage>
        <taxon>Bacteria</taxon>
        <taxon>Pseudomonadati</taxon>
        <taxon>Pseudomonadota</taxon>
        <taxon>Gammaproteobacteria</taxon>
        <taxon>Pseudomonadales</taxon>
        <taxon>Pseudomonadaceae</taxon>
        <taxon>Pseudomonas</taxon>
    </lineage>
</organism>
<feature type="domain" description="HTH lysR-type" evidence="5">
    <location>
        <begin position="1"/>
        <end position="48"/>
    </location>
</feature>
<dbReference type="InterPro" id="IPR000847">
    <property type="entry name" value="LysR_HTH_N"/>
</dbReference>
<dbReference type="RefSeq" id="WP_017638605.1">
    <property type="nucleotide sequence ID" value="NZ_CP145723.1"/>
</dbReference>
<dbReference type="InterPro" id="IPR058163">
    <property type="entry name" value="LysR-type_TF_proteobact-type"/>
</dbReference>
<evidence type="ECO:0000256" key="1">
    <source>
        <dbReference type="ARBA" id="ARBA00009437"/>
    </source>
</evidence>
<dbReference type="PANTHER" id="PTHR30537">
    <property type="entry name" value="HTH-TYPE TRANSCRIPTIONAL REGULATOR"/>
    <property type="match status" value="1"/>
</dbReference>
<dbReference type="PRINTS" id="PR00039">
    <property type="entry name" value="HTHLYSR"/>
</dbReference>
<dbReference type="Pfam" id="PF03466">
    <property type="entry name" value="LysR_substrate"/>
    <property type="match status" value="1"/>
</dbReference>
<sequence length="276" mass="30080">MTARKGTFSEAAEALSVTHGAISRHIRSLEDSLGVVLLTRNAHGTTLTSEGAKLAAGLRRGFALIQESVEQVRPQPLELSCSASIMMHWLLPRLAKLHSRFPTMELGLKTGHGPIDFIQEGVSVAIRLDSIQPPAGTVPIPLTREWIGVICSPEYQAASGVNDVGQLGRERLLATKTRPHAWSDWYAAVARPPIETLGMEYFEHFYLLIQAAKVGLGMACVPRMLVQSELDKGELVAPFGFAEGPAHLVLWVSPSAMQRPDTANLAQWLREEMASS</sequence>
<dbReference type="InterPro" id="IPR036388">
    <property type="entry name" value="WH-like_DNA-bd_sf"/>
</dbReference>
<evidence type="ECO:0000313" key="6">
    <source>
        <dbReference type="EMBL" id="WWM65528.1"/>
    </source>
</evidence>
<dbReference type="Gene3D" id="3.40.190.10">
    <property type="entry name" value="Periplasmic binding protein-like II"/>
    <property type="match status" value="2"/>
</dbReference>
<keyword evidence="3" id="KW-0238">DNA-binding</keyword>
<evidence type="ECO:0000259" key="5">
    <source>
        <dbReference type="PROSITE" id="PS50931"/>
    </source>
</evidence>
<dbReference type="InterPro" id="IPR005119">
    <property type="entry name" value="LysR_subst-bd"/>
</dbReference>
<dbReference type="EMBL" id="CP145723">
    <property type="protein sequence ID" value="WWM65528.1"/>
    <property type="molecule type" value="Genomic_DNA"/>
</dbReference>
<dbReference type="SUPFAM" id="SSF46785">
    <property type="entry name" value="Winged helix' DNA-binding domain"/>
    <property type="match status" value="1"/>
</dbReference>
<name>A0ABZ2FMT0_9PSED</name>
<keyword evidence="4" id="KW-0804">Transcription</keyword>
<dbReference type="Proteomes" id="UP001372714">
    <property type="component" value="Chromosome"/>
</dbReference>
<dbReference type="Pfam" id="PF00126">
    <property type="entry name" value="HTH_1"/>
    <property type="match status" value="1"/>
</dbReference>
<dbReference type="PANTHER" id="PTHR30537:SF74">
    <property type="entry name" value="HTH-TYPE TRANSCRIPTIONAL REGULATOR TRPI"/>
    <property type="match status" value="1"/>
</dbReference>
<protein>
    <submittedName>
        <fullName evidence="6">LysR family transcriptional regulator</fullName>
    </submittedName>
</protein>
<keyword evidence="2" id="KW-0805">Transcription regulation</keyword>